<evidence type="ECO:0000313" key="4">
    <source>
        <dbReference type="EMBL" id="CCO46698.1"/>
    </source>
</evidence>
<keyword evidence="2" id="KW-0732">Signal</keyword>
<dbReference type="PANTHER" id="PTHR37423:SF2">
    <property type="entry name" value="MEMBRANE-BOUND LYTIC MUREIN TRANSGLYCOSYLASE C"/>
    <property type="match status" value="1"/>
</dbReference>
<feature type="chain" id="PRO_5043977045" description="Transglycosylase SLT domain-containing protein" evidence="2">
    <location>
        <begin position="33"/>
        <end position="202"/>
    </location>
</feature>
<dbReference type="Gene3D" id="1.10.530.10">
    <property type="match status" value="1"/>
</dbReference>
<dbReference type="Pfam" id="PF01464">
    <property type="entry name" value="SLT"/>
    <property type="match status" value="1"/>
</dbReference>
<protein>
    <recommendedName>
        <fullName evidence="3">Transglycosylase SLT domain-containing protein</fullName>
    </recommendedName>
</protein>
<proteinExistence type="inferred from homology"/>
<evidence type="ECO:0000313" key="5">
    <source>
        <dbReference type="Proteomes" id="UP000018211"/>
    </source>
</evidence>
<dbReference type="SUPFAM" id="SSF53955">
    <property type="entry name" value="Lysozyme-like"/>
    <property type="match status" value="1"/>
</dbReference>
<gene>
    <name evidence="4" type="ORF">VIBNISOn1_1840081</name>
</gene>
<evidence type="ECO:0000259" key="3">
    <source>
        <dbReference type="Pfam" id="PF01464"/>
    </source>
</evidence>
<dbReference type="PANTHER" id="PTHR37423">
    <property type="entry name" value="SOLUBLE LYTIC MUREIN TRANSGLYCOSYLASE-RELATED"/>
    <property type="match status" value="1"/>
</dbReference>
<comment type="caution">
    <text evidence="4">The sequence shown here is derived from an EMBL/GenBank/DDBJ whole genome shotgun (WGS) entry which is preliminary data.</text>
</comment>
<accession>A0AAV2VPP6</accession>
<dbReference type="Proteomes" id="UP000018211">
    <property type="component" value="Unassembled WGS sequence"/>
</dbReference>
<evidence type="ECO:0000256" key="1">
    <source>
        <dbReference type="ARBA" id="ARBA00007734"/>
    </source>
</evidence>
<dbReference type="InterPro" id="IPR008258">
    <property type="entry name" value="Transglycosylase_SLT_dom_1"/>
</dbReference>
<dbReference type="AlphaFoldDB" id="A0AAV2VPP6"/>
<evidence type="ECO:0000256" key="2">
    <source>
        <dbReference type="SAM" id="SignalP"/>
    </source>
</evidence>
<comment type="similarity">
    <text evidence="1">Belongs to the transglycosylase Slt family.</text>
</comment>
<name>A0AAV2VPP6_9VIBR</name>
<sequence length="202" mass="22775">MIGSQKLNLKVITVLLLFTNALCLLAPASSSAAFFPDKYDHLIEKSAKRWLPTYESVYGMEILKSQLYQESLLNPIAVSHVGASGLGQFMPETWKEVSGKLGFDGVSVFSEEHNIEAAAFYMASRISVWSSPRPMSDRLSLAWACYNAGCGWILQAQKLCGNPTPYKDIIKCLPQVTGKHSKETITYVERIWRFWLQMRMLK</sequence>
<feature type="signal peptide" evidence="2">
    <location>
        <begin position="1"/>
        <end position="32"/>
    </location>
</feature>
<organism evidence="4 5">
    <name type="scientific">Vibrio nigripulchritudo SOn1</name>
    <dbReference type="NCBI Taxonomy" id="1238450"/>
    <lineage>
        <taxon>Bacteria</taxon>
        <taxon>Pseudomonadati</taxon>
        <taxon>Pseudomonadota</taxon>
        <taxon>Gammaproteobacteria</taxon>
        <taxon>Vibrionales</taxon>
        <taxon>Vibrionaceae</taxon>
        <taxon>Vibrio</taxon>
    </lineage>
</organism>
<dbReference type="InterPro" id="IPR023346">
    <property type="entry name" value="Lysozyme-like_dom_sf"/>
</dbReference>
<dbReference type="EMBL" id="CAOF01000095">
    <property type="protein sequence ID" value="CCO46698.1"/>
    <property type="molecule type" value="Genomic_DNA"/>
</dbReference>
<reference evidence="4 5" key="1">
    <citation type="journal article" date="2013" name="ISME J.">
        <title>Comparative genomics of pathogenic lineages of Vibrio nigripulchritudo identifies virulence-associated traits.</title>
        <authorList>
            <person name="Goudenege D."/>
            <person name="Labreuche Y."/>
            <person name="Krin E."/>
            <person name="Ansquer D."/>
            <person name="Mangenot S."/>
            <person name="Calteau A."/>
            <person name="Medigue C."/>
            <person name="Mazel D."/>
            <person name="Polz M.F."/>
            <person name="Le Roux F."/>
        </authorList>
    </citation>
    <scope>NUCLEOTIDE SEQUENCE [LARGE SCALE GENOMIC DNA]</scope>
    <source>
        <strain evidence="4 5">SOn1</strain>
    </source>
</reference>
<feature type="domain" description="Transglycosylase SLT" evidence="3">
    <location>
        <begin position="67"/>
        <end position="161"/>
    </location>
</feature>